<evidence type="ECO:0000256" key="4">
    <source>
        <dbReference type="ARBA" id="ARBA00023163"/>
    </source>
</evidence>
<dbReference type="Proteomes" id="UP001597059">
    <property type="component" value="Unassembled WGS sequence"/>
</dbReference>
<feature type="domain" description="HTH lysR-type" evidence="5">
    <location>
        <begin position="2"/>
        <end position="59"/>
    </location>
</feature>
<keyword evidence="4" id="KW-0804">Transcription</keyword>
<dbReference type="Gene3D" id="1.10.10.10">
    <property type="entry name" value="Winged helix-like DNA-binding domain superfamily/Winged helix DNA-binding domain"/>
    <property type="match status" value="1"/>
</dbReference>
<dbReference type="SUPFAM" id="SSF46785">
    <property type="entry name" value="Winged helix' DNA-binding domain"/>
    <property type="match status" value="1"/>
</dbReference>
<dbReference type="SUPFAM" id="SSF53850">
    <property type="entry name" value="Periplasmic binding protein-like II"/>
    <property type="match status" value="1"/>
</dbReference>
<dbReference type="EMBL" id="JBHTMN010000011">
    <property type="protein sequence ID" value="MFD1383868.1"/>
    <property type="molecule type" value="Genomic_DNA"/>
</dbReference>
<dbReference type="CDD" id="cd05466">
    <property type="entry name" value="PBP2_LTTR_substrate"/>
    <property type="match status" value="1"/>
</dbReference>
<name>A0ABW4B2W9_9GAMM</name>
<dbReference type="PANTHER" id="PTHR30126:SF99">
    <property type="entry name" value="TRANSCRIPTIONAL REGULATOR LYSR FAMILY"/>
    <property type="match status" value="1"/>
</dbReference>
<evidence type="ECO:0000313" key="7">
    <source>
        <dbReference type="Proteomes" id="UP001597059"/>
    </source>
</evidence>
<evidence type="ECO:0000313" key="6">
    <source>
        <dbReference type="EMBL" id="MFD1383868.1"/>
    </source>
</evidence>
<gene>
    <name evidence="6" type="ORF">ACFQ45_10835</name>
</gene>
<evidence type="ECO:0000256" key="3">
    <source>
        <dbReference type="ARBA" id="ARBA00023125"/>
    </source>
</evidence>
<dbReference type="InterPro" id="IPR000847">
    <property type="entry name" value="LysR_HTH_N"/>
</dbReference>
<dbReference type="Gene3D" id="3.40.190.290">
    <property type="match status" value="1"/>
</dbReference>
<keyword evidence="3" id="KW-0238">DNA-binding</keyword>
<keyword evidence="7" id="KW-1185">Reference proteome</keyword>
<sequence>MINPNLLKSFVTLCETKHFTLAAEQCHMTQSGLSQHIKKLESQLNVELIHRHAKRFELTPAGERLLEQAQHILGCLTELPEQIREDEPYRGTVKIMSPGSVGLKLYPVLLTLQQSHPELVIEYRFAPNKDIAEAVKTKQIDIGLTSEQVDQHVLTYDPLASEPLLLVTPEFITAPSWDALSTIGFIHHPDGAYHGNLLLGANYPEFQHVNQLPNRGFSNQIGLILEPVSRGLGFTVLPAHAVSAFSPAEKIRQHTLTHPIWEPLFICQGKHQPYTKAVNTVKKAIKEVLS</sequence>
<evidence type="ECO:0000256" key="1">
    <source>
        <dbReference type="ARBA" id="ARBA00009437"/>
    </source>
</evidence>
<dbReference type="Pfam" id="PF03466">
    <property type="entry name" value="LysR_substrate"/>
    <property type="match status" value="1"/>
</dbReference>
<dbReference type="PRINTS" id="PR00039">
    <property type="entry name" value="HTHLYSR"/>
</dbReference>
<dbReference type="RefSeq" id="WP_377367543.1">
    <property type="nucleotide sequence ID" value="NZ_JBHTMN010000011.1"/>
</dbReference>
<reference evidence="7" key="1">
    <citation type="journal article" date="2019" name="Int. J. Syst. Evol. Microbiol.">
        <title>The Global Catalogue of Microorganisms (GCM) 10K type strain sequencing project: providing services to taxonomists for standard genome sequencing and annotation.</title>
        <authorList>
            <consortium name="The Broad Institute Genomics Platform"/>
            <consortium name="The Broad Institute Genome Sequencing Center for Infectious Disease"/>
            <person name="Wu L."/>
            <person name="Ma J."/>
        </authorList>
    </citation>
    <scope>NUCLEOTIDE SEQUENCE [LARGE SCALE GENOMIC DNA]</scope>
    <source>
        <strain evidence="7">JCM 30774</strain>
    </source>
</reference>
<proteinExistence type="inferred from homology"/>
<accession>A0ABW4B2W9</accession>
<dbReference type="InterPro" id="IPR036390">
    <property type="entry name" value="WH_DNA-bd_sf"/>
</dbReference>
<dbReference type="PROSITE" id="PS50931">
    <property type="entry name" value="HTH_LYSR"/>
    <property type="match status" value="1"/>
</dbReference>
<organism evidence="6 7">
    <name type="scientific">Rhodanobacter aciditrophus</name>
    <dbReference type="NCBI Taxonomy" id="1623218"/>
    <lineage>
        <taxon>Bacteria</taxon>
        <taxon>Pseudomonadati</taxon>
        <taxon>Pseudomonadota</taxon>
        <taxon>Gammaproteobacteria</taxon>
        <taxon>Lysobacterales</taxon>
        <taxon>Rhodanobacteraceae</taxon>
        <taxon>Rhodanobacter</taxon>
    </lineage>
</organism>
<evidence type="ECO:0000259" key="5">
    <source>
        <dbReference type="PROSITE" id="PS50931"/>
    </source>
</evidence>
<comment type="caution">
    <text evidence="6">The sequence shown here is derived from an EMBL/GenBank/DDBJ whole genome shotgun (WGS) entry which is preliminary data.</text>
</comment>
<evidence type="ECO:0000256" key="2">
    <source>
        <dbReference type="ARBA" id="ARBA00023015"/>
    </source>
</evidence>
<comment type="similarity">
    <text evidence="1">Belongs to the LysR transcriptional regulatory family.</text>
</comment>
<dbReference type="PANTHER" id="PTHR30126">
    <property type="entry name" value="HTH-TYPE TRANSCRIPTIONAL REGULATOR"/>
    <property type="match status" value="1"/>
</dbReference>
<protein>
    <submittedName>
        <fullName evidence="6">LysR family transcriptional regulator</fullName>
    </submittedName>
</protein>
<dbReference type="InterPro" id="IPR005119">
    <property type="entry name" value="LysR_subst-bd"/>
</dbReference>
<keyword evidence="2" id="KW-0805">Transcription regulation</keyword>
<dbReference type="InterPro" id="IPR036388">
    <property type="entry name" value="WH-like_DNA-bd_sf"/>
</dbReference>
<dbReference type="Pfam" id="PF00126">
    <property type="entry name" value="HTH_1"/>
    <property type="match status" value="1"/>
</dbReference>